<proteinExistence type="predicted"/>
<reference evidence="1 2" key="1">
    <citation type="submission" date="2018-08" db="EMBL/GenBank/DDBJ databases">
        <title>Genome Lactobacillus garii FI11369.</title>
        <authorList>
            <person name="Diaz M."/>
            <person name="Narbad A."/>
        </authorList>
    </citation>
    <scope>NUCLEOTIDE SEQUENCE [LARGE SCALE GENOMIC DNA]</scope>
    <source>
        <strain evidence="1 2">FI11369</strain>
    </source>
</reference>
<dbReference type="PANTHER" id="PTHR48098:SF1">
    <property type="entry name" value="DIACYLGLYCEROL ACYLTRANSFERASE_MYCOLYLTRANSFERASE AG85A"/>
    <property type="match status" value="1"/>
</dbReference>
<evidence type="ECO:0000313" key="2">
    <source>
        <dbReference type="Proteomes" id="UP000283633"/>
    </source>
</evidence>
<keyword evidence="2" id="KW-1185">Reference proteome</keyword>
<dbReference type="Gene3D" id="3.40.50.1820">
    <property type="entry name" value="alpha/beta hydrolase"/>
    <property type="match status" value="1"/>
</dbReference>
<accession>A0A426DAT6</accession>
<name>A0A426DAT6_9LACO</name>
<dbReference type="InterPro" id="IPR029058">
    <property type="entry name" value="AB_hydrolase_fold"/>
</dbReference>
<dbReference type="AlphaFoldDB" id="A0A426DAT6"/>
<dbReference type="Proteomes" id="UP000283633">
    <property type="component" value="Unassembled WGS sequence"/>
</dbReference>
<evidence type="ECO:0008006" key="3">
    <source>
        <dbReference type="Google" id="ProtNLM"/>
    </source>
</evidence>
<dbReference type="PANTHER" id="PTHR48098">
    <property type="entry name" value="ENTEROCHELIN ESTERASE-RELATED"/>
    <property type="match status" value="1"/>
</dbReference>
<dbReference type="Pfam" id="PF00756">
    <property type="entry name" value="Esterase"/>
    <property type="match status" value="1"/>
</dbReference>
<protein>
    <recommendedName>
        <fullName evidence="3">Esterase family protein</fullName>
    </recommendedName>
</protein>
<comment type="caution">
    <text evidence="1">The sequence shown here is derived from an EMBL/GenBank/DDBJ whole genome shotgun (WGS) entry which is preliminary data.</text>
</comment>
<gene>
    <name evidence="1" type="ORF">D1831_00295</name>
</gene>
<dbReference type="SUPFAM" id="SSF53474">
    <property type="entry name" value="alpha/beta-Hydrolases"/>
    <property type="match status" value="1"/>
</dbReference>
<dbReference type="OrthoDB" id="9803578at2"/>
<dbReference type="InterPro" id="IPR000801">
    <property type="entry name" value="Esterase-like"/>
</dbReference>
<organism evidence="1 2">
    <name type="scientific">Lactiplantibacillus garii</name>
    <dbReference type="NCBI Taxonomy" id="2306423"/>
    <lineage>
        <taxon>Bacteria</taxon>
        <taxon>Bacillati</taxon>
        <taxon>Bacillota</taxon>
        <taxon>Bacilli</taxon>
        <taxon>Lactobacillales</taxon>
        <taxon>Lactobacillaceae</taxon>
        <taxon>Lactiplantibacillus</taxon>
    </lineage>
</organism>
<dbReference type="InterPro" id="IPR050583">
    <property type="entry name" value="Mycobacterial_A85_antigen"/>
</dbReference>
<sequence>MALLTMNYFSSILGHDTEAQVIIPDDKSKTEFTTPAAVTRYPVLYLLHGVGDNASGWTRLTNVERYASDYHFIVVMANGEHSFYRNAVYGKRWYDYFQQELPYRMANWFPIDQQRTFIAGISMGGYGAWLLGLTQPAKYKGVAGISSVVSLEHLKAEAPADMRSIFEPIYQTVFGTPNPSDAQYGLKALITPELCAHKARLPLLLQYEGQQDFMYQDNQDFKQLLLANQLPVHYAEWPGIHDWDFWDAAIKKTLAAFSKVGRAA</sequence>
<dbReference type="EMBL" id="QWZQ01000001">
    <property type="protein sequence ID" value="RRK11814.1"/>
    <property type="molecule type" value="Genomic_DNA"/>
</dbReference>
<dbReference type="RefSeq" id="WP_125070545.1">
    <property type="nucleotide sequence ID" value="NZ_QWZQ01000001.1"/>
</dbReference>
<evidence type="ECO:0000313" key="1">
    <source>
        <dbReference type="EMBL" id="RRK11814.1"/>
    </source>
</evidence>
<dbReference type="GO" id="GO:0016747">
    <property type="term" value="F:acyltransferase activity, transferring groups other than amino-acyl groups"/>
    <property type="evidence" value="ECO:0007669"/>
    <property type="project" value="TreeGrafter"/>
</dbReference>